<evidence type="ECO:0000313" key="2">
    <source>
        <dbReference type="EMBL" id="SKB91871.1"/>
    </source>
</evidence>
<keyword evidence="3" id="KW-1185">Reference proteome</keyword>
<feature type="domain" description="DUF218" evidence="1">
    <location>
        <begin position="41"/>
        <end position="174"/>
    </location>
</feature>
<dbReference type="Gene3D" id="3.40.50.620">
    <property type="entry name" value="HUPs"/>
    <property type="match status" value="1"/>
</dbReference>
<dbReference type="GO" id="GO:0005886">
    <property type="term" value="C:plasma membrane"/>
    <property type="evidence" value="ECO:0007669"/>
    <property type="project" value="TreeGrafter"/>
</dbReference>
<evidence type="ECO:0000259" key="1">
    <source>
        <dbReference type="Pfam" id="PF02698"/>
    </source>
</evidence>
<proteinExistence type="predicted"/>
<dbReference type="InterPro" id="IPR014729">
    <property type="entry name" value="Rossmann-like_a/b/a_fold"/>
</dbReference>
<evidence type="ECO:0000313" key="3">
    <source>
        <dbReference type="Proteomes" id="UP000190897"/>
    </source>
</evidence>
<gene>
    <name evidence="2" type="ORF">SAMN05660293_02844</name>
</gene>
<protein>
    <submittedName>
        <fullName evidence="2">Uncharacterized SAM-binding protein YcdF, DUF218 family</fullName>
    </submittedName>
</protein>
<dbReference type="PANTHER" id="PTHR30336">
    <property type="entry name" value="INNER MEMBRANE PROTEIN, PROBABLE PERMEASE"/>
    <property type="match status" value="1"/>
</dbReference>
<organism evidence="2 3">
    <name type="scientific">Dyadobacter psychrophilus</name>
    <dbReference type="NCBI Taxonomy" id="651661"/>
    <lineage>
        <taxon>Bacteria</taxon>
        <taxon>Pseudomonadati</taxon>
        <taxon>Bacteroidota</taxon>
        <taxon>Cytophagia</taxon>
        <taxon>Cytophagales</taxon>
        <taxon>Spirosomataceae</taxon>
        <taxon>Dyadobacter</taxon>
    </lineage>
</organism>
<dbReference type="PANTHER" id="PTHR30336:SF20">
    <property type="entry name" value="DUF218 DOMAIN-CONTAINING PROTEIN"/>
    <property type="match status" value="1"/>
</dbReference>
<sequence>MRILPLIFLALITLSLSGCGKILYRSAAKAFNEGVKEAPYDAVIVPGFPHNGQKWDMILQMRIHWAHYLYSKGYTKNIIFSGSAVATPYVESKVMANYAHALGVPLENIYTEEKAEHSTENVYYSYRLGKDLGFTKLALATDPIQTSYMRRFIKRFELPIGLLPTVIDTLKVMNLYEPKVDLNSATRKEFVKLSDRENFFERFRGTMGRYIIWHEEDLKKKKHRRKFKDRMIPASTAKNEP</sequence>
<dbReference type="CDD" id="cd06259">
    <property type="entry name" value="YdcF-like"/>
    <property type="match status" value="1"/>
</dbReference>
<reference evidence="3" key="1">
    <citation type="submission" date="2017-02" db="EMBL/GenBank/DDBJ databases">
        <authorList>
            <person name="Varghese N."/>
            <person name="Submissions S."/>
        </authorList>
    </citation>
    <scope>NUCLEOTIDE SEQUENCE [LARGE SCALE GENOMIC DNA]</scope>
    <source>
        <strain evidence="3">DSM 22270</strain>
    </source>
</reference>
<dbReference type="Pfam" id="PF02698">
    <property type="entry name" value="DUF218"/>
    <property type="match status" value="1"/>
</dbReference>
<dbReference type="InterPro" id="IPR003848">
    <property type="entry name" value="DUF218"/>
</dbReference>
<dbReference type="AlphaFoldDB" id="A0A1T5F6W8"/>
<dbReference type="STRING" id="651661.SAMN05660293_02844"/>
<dbReference type="InterPro" id="IPR051599">
    <property type="entry name" value="Cell_Envelope_Assoc"/>
</dbReference>
<dbReference type="PROSITE" id="PS51257">
    <property type="entry name" value="PROKAR_LIPOPROTEIN"/>
    <property type="match status" value="1"/>
</dbReference>
<name>A0A1T5F6W8_9BACT</name>
<dbReference type="RefSeq" id="WP_229208416.1">
    <property type="nucleotide sequence ID" value="NZ_FUZA01000003.1"/>
</dbReference>
<accession>A0A1T5F6W8</accession>
<dbReference type="EMBL" id="FUZA01000003">
    <property type="protein sequence ID" value="SKB91871.1"/>
    <property type="molecule type" value="Genomic_DNA"/>
</dbReference>
<dbReference type="Proteomes" id="UP000190897">
    <property type="component" value="Unassembled WGS sequence"/>
</dbReference>